<dbReference type="STRING" id="64791.A0A151XFY0"/>
<accession>A0A151XFY0</accession>
<proteinExistence type="predicted"/>
<keyword evidence="5" id="KW-1185">Reference proteome</keyword>
<name>A0A151XFY0_9HYME</name>
<evidence type="ECO:0000256" key="3">
    <source>
        <dbReference type="SAM" id="MobiDB-lite"/>
    </source>
</evidence>
<keyword evidence="1 4" id="KW-0240">DNA-directed RNA polymerase</keyword>
<evidence type="ECO:0000256" key="2">
    <source>
        <dbReference type="ARBA" id="ARBA00023163"/>
    </source>
</evidence>
<dbReference type="AlphaFoldDB" id="A0A151XFY0"/>
<dbReference type="InterPro" id="IPR036898">
    <property type="entry name" value="RNA_pol_Rpb7-like_N_sf"/>
</dbReference>
<sequence length="581" mass="66778">MKCQKNRGVTWTTLELGGLLEDEDSHVHFVRTTKHLALHPYHLNNIQRGLNEILRSLKGFVLAFRNPKLLSNLGELLYDSPFIHVDIEADFYLFHPTVGSFLKGIVNKKGLDYIVILVHKIYTVSIPKPDNTEQWLGESVEIGQEIKCCITQIHHKSKPPFICATLKSDYSQGCRLSESITDIDNIDSTVESANSCMKIDINGILENDGISEKEKKKHRKKHKSRESNSEIVYKIENESDTLLNTDDSLNTLEVDNIPRKHKKNKKTSKSLLNNETILDERTESCKAVKRENSILLDSITEIETKKKKKRVKKSKESDSEFLLTKTENDKEIVNSTRNTIPYIKYEEEQHISKKHIVLNVNTFSNKLGDSVSKKHKKNKKPSMIMSDSESESHIIEIKNEKHDPCINRIINERAKSQTSCSKTQVIQNVNETFDTPEFMKRENSIKYDTSEKERKKSPKKHNSRDSRSKSFEIKIEHDIISNVSNASDKEKKKSFQKRANLSRDSDSEFKIKSENITNDINYICRTIKHDPEESQYMKYNTSAIDSSNSAGLHHVSKKSKKKKTSVVSDSELKLSIKIEKD</sequence>
<protein>
    <submittedName>
        <fullName evidence="4">DNA-directed RNA polymerase I subunit RPA43</fullName>
    </submittedName>
</protein>
<feature type="compositionally biased region" description="Basic residues" evidence="3">
    <location>
        <begin position="554"/>
        <end position="564"/>
    </location>
</feature>
<evidence type="ECO:0000313" key="4">
    <source>
        <dbReference type="EMBL" id="KYQ59286.1"/>
    </source>
</evidence>
<gene>
    <name evidence="4" type="ORF">ALC60_01714</name>
</gene>
<evidence type="ECO:0000256" key="1">
    <source>
        <dbReference type="ARBA" id="ARBA00022478"/>
    </source>
</evidence>
<dbReference type="EMBL" id="KQ982179">
    <property type="protein sequence ID" value="KYQ59286.1"/>
    <property type="molecule type" value="Genomic_DNA"/>
</dbReference>
<dbReference type="GO" id="GO:0000428">
    <property type="term" value="C:DNA-directed RNA polymerase complex"/>
    <property type="evidence" value="ECO:0007669"/>
    <property type="project" value="UniProtKB-KW"/>
</dbReference>
<keyword evidence="2" id="KW-0804">Transcription</keyword>
<organism evidence="4 5">
    <name type="scientific">Mycetomoellerius zeteki</name>
    <dbReference type="NCBI Taxonomy" id="64791"/>
    <lineage>
        <taxon>Eukaryota</taxon>
        <taxon>Metazoa</taxon>
        <taxon>Ecdysozoa</taxon>
        <taxon>Arthropoda</taxon>
        <taxon>Hexapoda</taxon>
        <taxon>Insecta</taxon>
        <taxon>Pterygota</taxon>
        <taxon>Neoptera</taxon>
        <taxon>Endopterygota</taxon>
        <taxon>Hymenoptera</taxon>
        <taxon>Apocrita</taxon>
        <taxon>Aculeata</taxon>
        <taxon>Formicoidea</taxon>
        <taxon>Formicidae</taxon>
        <taxon>Myrmicinae</taxon>
        <taxon>Mycetomoellerius</taxon>
    </lineage>
</organism>
<dbReference type="Gene3D" id="3.30.1490.120">
    <property type="entry name" value="RNA polymerase Rpb7-like, N-terminal domain"/>
    <property type="match status" value="1"/>
</dbReference>
<evidence type="ECO:0000313" key="5">
    <source>
        <dbReference type="Proteomes" id="UP000075809"/>
    </source>
</evidence>
<feature type="compositionally biased region" description="Basic and acidic residues" evidence="3">
    <location>
        <begin position="440"/>
        <end position="454"/>
    </location>
</feature>
<dbReference type="Proteomes" id="UP000075809">
    <property type="component" value="Unassembled WGS sequence"/>
</dbReference>
<reference evidence="4 5" key="1">
    <citation type="submission" date="2015-09" db="EMBL/GenBank/DDBJ databases">
        <title>Trachymyrmex zeteki WGS genome.</title>
        <authorList>
            <person name="Nygaard S."/>
            <person name="Hu H."/>
            <person name="Boomsma J."/>
            <person name="Zhang G."/>
        </authorList>
    </citation>
    <scope>NUCLEOTIDE SEQUENCE [LARGE SCALE GENOMIC DNA]</scope>
    <source>
        <strain evidence="4">Tzet28-1</strain>
        <tissue evidence="4">Whole body</tissue>
    </source>
</reference>
<feature type="region of interest" description="Disordered" evidence="3">
    <location>
        <begin position="369"/>
        <end position="391"/>
    </location>
</feature>
<feature type="region of interest" description="Disordered" evidence="3">
    <location>
        <begin position="440"/>
        <end position="471"/>
    </location>
</feature>
<feature type="region of interest" description="Disordered" evidence="3">
    <location>
        <begin position="484"/>
        <end position="505"/>
    </location>
</feature>
<feature type="region of interest" description="Disordered" evidence="3">
    <location>
        <begin position="545"/>
        <end position="564"/>
    </location>
</feature>